<dbReference type="GO" id="GO:0003924">
    <property type="term" value="F:GTPase activity"/>
    <property type="evidence" value="ECO:0007669"/>
    <property type="project" value="InterPro"/>
</dbReference>
<evidence type="ECO:0000259" key="1">
    <source>
        <dbReference type="PROSITE" id="PS51388"/>
    </source>
</evidence>
<dbReference type="GO" id="GO:0005525">
    <property type="term" value="F:GTP binding"/>
    <property type="evidence" value="ECO:0007669"/>
    <property type="project" value="InterPro"/>
</dbReference>
<dbReference type="AlphaFoldDB" id="A0A2G2YMW6"/>
<dbReference type="OMA" id="NKDMEQE"/>
<protein>
    <recommendedName>
        <fullName evidence="1">GED domain-containing protein</fullName>
    </recommendedName>
</protein>
<organism evidence="2 3">
    <name type="scientific">Capsicum annuum</name>
    <name type="common">Capsicum pepper</name>
    <dbReference type="NCBI Taxonomy" id="4072"/>
    <lineage>
        <taxon>Eukaryota</taxon>
        <taxon>Viridiplantae</taxon>
        <taxon>Streptophyta</taxon>
        <taxon>Embryophyta</taxon>
        <taxon>Tracheophyta</taxon>
        <taxon>Spermatophyta</taxon>
        <taxon>Magnoliopsida</taxon>
        <taxon>eudicotyledons</taxon>
        <taxon>Gunneridae</taxon>
        <taxon>Pentapetalae</taxon>
        <taxon>asterids</taxon>
        <taxon>lamiids</taxon>
        <taxon>Solanales</taxon>
        <taxon>Solanaceae</taxon>
        <taxon>Solanoideae</taxon>
        <taxon>Capsiceae</taxon>
        <taxon>Capsicum</taxon>
    </lineage>
</organism>
<gene>
    <name evidence="2" type="ORF">T459_26192</name>
</gene>
<dbReference type="InterPro" id="IPR020850">
    <property type="entry name" value="GED_dom"/>
</dbReference>
<reference evidence="2 3" key="2">
    <citation type="journal article" date="2017" name="Genome Biol.">
        <title>New reference genome sequences of hot pepper reveal the massive evolution of plant disease-resistance genes by retroduplication.</title>
        <authorList>
            <person name="Kim S."/>
            <person name="Park J."/>
            <person name="Yeom S.I."/>
            <person name="Kim Y.M."/>
            <person name="Seo E."/>
            <person name="Kim K.T."/>
            <person name="Kim M.S."/>
            <person name="Lee J.M."/>
            <person name="Cheong K."/>
            <person name="Shin H.S."/>
            <person name="Kim S.B."/>
            <person name="Han K."/>
            <person name="Lee J."/>
            <person name="Park M."/>
            <person name="Lee H.A."/>
            <person name="Lee H.Y."/>
            <person name="Lee Y."/>
            <person name="Oh S."/>
            <person name="Lee J.H."/>
            <person name="Choi E."/>
            <person name="Choi E."/>
            <person name="Lee S.E."/>
            <person name="Jeon J."/>
            <person name="Kim H."/>
            <person name="Choi G."/>
            <person name="Song H."/>
            <person name="Lee J."/>
            <person name="Lee S.C."/>
            <person name="Kwon J.K."/>
            <person name="Lee H.Y."/>
            <person name="Koo N."/>
            <person name="Hong Y."/>
            <person name="Kim R.W."/>
            <person name="Kang W.H."/>
            <person name="Huh J.H."/>
            <person name="Kang B.C."/>
            <person name="Yang T.J."/>
            <person name="Lee Y.H."/>
            <person name="Bennetzen J.L."/>
            <person name="Choi D."/>
        </authorList>
    </citation>
    <scope>NUCLEOTIDE SEQUENCE [LARGE SCALE GENOMIC DNA]</scope>
    <source>
        <strain evidence="3">cv. CM334</strain>
    </source>
</reference>
<dbReference type="Proteomes" id="UP000222542">
    <property type="component" value="Unassembled WGS sequence"/>
</dbReference>
<dbReference type="PROSITE" id="PS51388">
    <property type="entry name" value="GED"/>
    <property type="match status" value="1"/>
</dbReference>
<dbReference type="STRING" id="4072.A0A2G2YMW6"/>
<sequence>MNDPEKGSVGNLKGLGEVDIGHLRNHLGVVQQAFELKMRMIAYWKIVLMRLVDSMALHIMFSIQNMINKDMEQEIVQEMMAPQGGGIERYLMNRRSLQRNAVG</sequence>
<evidence type="ECO:0000313" key="2">
    <source>
        <dbReference type="EMBL" id="PHT71088.1"/>
    </source>
</evidence>
<dbReference type="Gramene" id="PHT71088">
    <property type="protein sequence ID" value="PHT71088"/>
    <property type="gene ID" value="T459_26192"/>
</dbReference>
<name>A0A2G2YMW6_CAPAN</name>
<evidence type="ECO:0000313" key="3">
    <source>
        <dbReference type="Proteomes" id="UP000222542"/>
    </source>
</evidence>
<reference evidence="2 3" key="1">
    <citation type="journal article" date="2014" name="Nat. Genet.">
        <title>Genome sequence of the hot pepper provides insights into the evolution of pungency in Capsicum species.</title>
        <authorList>
            <person name="Kim S."/>
            <person name="Park M."/>
            <person name="Yeom S.I."/>
            <person name="Kim Y.M."/>
            <person name="Lee J.M."/>
            <person name="Lee H.A."/>
            <person name="Seo E."/>
            <person name="Choi J."/>
            <person name="Cheong K."/>
            <person name="Kim K.T."/>
            <person name="Jung K."/>
            <person name="Lee G.W."/>
            <person name="Oh S.K."/>
            <person name="Bae C."/>
            <person name="Kim S.B."/>
            <person name="Lee H.Y."/>
            <person name="Kim S.Y."/>
            <person name="Kim M.S."/>
            <person name="Kang B.C."/>
            <person name="Jo Y.D."/>
            <person name="Yang H.B."/>
            <person name="Jeong H.J."/>
            <person name="Kang W.H."/>
            <person name="Kwon J.K."/>
            <person name="Shin C."/>
            <person name="Lim J.Y."/>
            <person name="Park J.H."/>
            <person name="Huh J.H."/>
            <person name="Kim J.S."/>
            <person name="Kim B.D."/>
            <person name="Cohen O."/>
            <person name="Paran I."/>
            <person name="Suh M.C."/>
            <person name="Lee S.B."/>
            <person name="Kim Y.K."/>
            <person name="Shin Y."/>
            <person name="Noh S.J."/>
            <person name="Park J."/>
            <person name="Seo Y.S."/>
            <person name="Kwon S.Y."/>
            <person name="Kim H.A."/>
            <person name="Park J.M."/>
            <person name="Kim H.J."/>
            <person name="Choi S.B."/>
            <person name="Bosland P.W."/>
            <person name="Reeves G."/>
            <person name="Jo S.H."/>
            <person name="Lee B.W."/>
            <person name="Cho H.T."/>
            <person name="Choi H.S."/>
            <person name="Lee M.S."/>
            <person name="Yu Y."/>
            <person name="Do Choi Y."/>
            <person name="Park B.S."/>
            <person name="van Deynze A."/>
            <person name="Ashrafi H."/>
            <person name="Hill T."/>
            <person name="Kim W.T."/>
            <person name="Pai H.S."/>
            <person name="Ahn H.K."/>
            <person name="Yeam I."/>
            <person name="Giovannoni J.J."/>
            <person name="Rose J.K."/>
            <person name="Sorensen I."/>
            <person name="Lee S.J."/>
            <person name="Kim R.W."/>
            <person name="Choi I.Y."/>
            <person name="Choi B.S."/>
            <person name="Lim J.S."/>
            <person name="Lee Y.H."/>
            <person name="Choi D."/>
        </authorList>
    </citation>
    <scope>NUCLEOTIDE SEQUENCE [LARGE SCALE GENOMIC DNA]</scope>
    <source>
        <strain evidence="3">cv. CM334</strain>
    </source>
</reference>
<accession>A0A2G2YMW6</accession>
<comment type="caution">
    <text evidence="2">The sequence shown here is derived from an EMBL/GenBank/DDBJ whole genome shotgun (WGS) entry which is preliminary data.</text>
</comment>
<keyword evidence="3" id="KW-1185">Reference proteome</keyword>
<proteinExistence type="predicted"/>
<dbReference type="InterPro" id="IPR003130">
    <property type="entry name" value="GED"/>
</dbReference>
<dbReference type="EMBL" id="AYRZ02000010">
    <property type="protein sequence ID" value="PHT71088.1"/>
    <property type="molecule type" value="Genomic_DNA"/>
</dbReference>
<dbReference type="Pfam" id="PF02212">
    <property type="entry name" value="GED"/>
    <property type="match status" value="1"/>
</dbReference>
<feature type="domain" description="GED" evidence="1">
    <location>
        <begin position="33"/>
        <end position="103"/>
    </location>
</feature>
<dbReference type="Gene3D" id="1.20.120.1240">
    <property type="entry name" value="Dynamin, middle domain"/>
    <property type="match status" value="1"/>
</dbReference>